<feature type="region of interest" description="Disordered" evidence="5">
    <location>
        <begin position="280"/>
        <end position="304"/>
    </location>
</feature>
<protein>
    <recommendedName>
        <fullName evidence="6">Velvet domain-containing protein</fullName>
    </recommendedName>
</protein>
<evidence type="ECO:0000256" key="5">
    <source>
        <dbReference type="SAM" id="MobiDB-lite"/>
    </source>
</evidence>
<evidence type="ECO:0000256" key="3">
    <source>
        <dbReference type="ARBA" id="ARBA00023163"/>
    </source>
</evidence>
<dbReference type="PROSITE" id="PS51821">
    <property type="entry name" value="VELVET"/>
    <property type="match status" value="1"/>
</dbReference>
<feature type="region of interest" description="Disordered" evidence="5">
    <location>
        <begin position="210"/>
        <end position="261"/>
    </location>
</feature>
<feature type="compositionally biased region" description="Polar residues" evidence="5">
    <location>
        <begin position="287"/>
        <end position="297"/>
    </location>
</feature>
<keyword evidence="2" id="KW-0805">Transcription regulation</keyword>
<feature type="compositionally biased region" description="Polar residues" evidence="5">
    <location>
        <begin position="220"/>
        <end position="233"/>
    </location>
</feature>
<dbReference type="InterPro" id="IPR021740">
    <property type="entry name" value="Velvet"/>
</dbReference>
<name>A0ABZ2APW1_9TREE</name>
<dbReference type="EMBL" id="CP143808">
    <property type="protein sequence ID" value="WVO20558.1"/>
    <property type="molecule type" value="Genomic_DNA"/>
</dbReference>
<gene>
    <name evidence="7" type="ORF">IAS62_001855</name>
</gene>
<dbReference type="InterPro" id="IPR038491">
    <property type="entry name" value="Velvet_dom_sf"/>
</dbReference>
<dbReference type="GeneID" id="89988629"/>
<evidence type="ECO:0000313" key="8">
    <source>
        <dbReference type="Proteomes" id="UP001432216"/>
    </source>
</evidence>
<comment type="subcellular location">
    <subcellularLocation>
        <location evidence="1">Nucleus</location>
    </subcellularLocation>
</comment>
<keyword evidence="3" id="KW-0804">Transcription</keyword>
<dbReference type="Gene3D" id="2.60.40.3960">
    <property type="entry name" value="Velvet domain"/>
    <property type="match status" value="2"/>
</dbReference>
<sequence length="552" mass="60640">MPKKARLLRNDAPQAGAKSNQAWSATVIINLASLRFCFISQLGFDSKLHAAFVCIARFNQPIFCRSLPPCLFTNPCMLGHAKNRIQIYHRHAVLHYYIKSSFLFTACTSTKKRKRMDQTSGHPLPTNLELSADTLNLASKAGQERWTYHLEILQEPLRARACGFGNKVDPNTVDSNTLVLQIDLCSADGHEGRNVVRHPAGPGNAPAAVSMGENARSGHVDSSTLPPITTAVSDQPYEDTSTDHSSWSKQYPLGSSDRTTPGWTYQDNFVSSSRVAGTRPLIARQVRTPTRPSTAPSSHPPAWSLDVSGRPLYEEVLPPISALAEDLRHSSGHSWFPDPHNNMQRPTSSSSLRSRPHTSHSTDLSTAPTDYSIGRPTTTSSTTSWHLPLNSEYKGFAHGSQAAEDSETDSGGGPDDSKVPTSSAETQTTSPRAFLPGNPLYRTSLFFFATDLGIRTEGRFCLRMKIMDLSLFLRAPNPGDSVPILAETVSQPIEVYSAKRFPGVIPTTKLTRLFAAQGIKLAVRENHKQKYRNKESVDMDVQDGIDEDEDGQ</sequence>
<dbReference type="RefSeq" id="XP_064719797.1">
    <property type="nucleotide sequence ID" value="XM_064863725.1"/>
</dbReference>
<dbReference type="InterPro" id="IPR037525">
    <property type="entry name" value="Velvet_dom"/>
</dbReference>
<feature type="region of interest" description="Disordered" evidence="5">
    <location>
        <begin position="333"/>
        <end position="435"/>
    </location>
</feature>
<evidence type="ECO:0000259" key="6">
    <source>
        <dbReference type="PROSITE" id="PS51821"/>
    </source>
</evidence>
<dbReference type="PANTHER" id="PTHR33572:SF3">
    <property type="entry name" value="VELVET COMPLEX SUBUNIT B"/>
    <property type="match status" value="1"/>
</dbReference>
<evidence type="ECO:0000256" key="1">
    <source>
        <dbReference type="ARBA" id="ARBA00004123"/>
    </source>
</evidence>
<evidence type="ECO:0000256" key="4">
    <source>
        <dbReference type="ARBA" id="ARBA00023242"/>
    </source>
</evidence>
<feature type="compositionally biased region" description="Acidic residues" evidence="5">
    <location>
        <begin position="538"/>
        <end position="552"/>
    </location>
</feature>
<keyword evidence="8" id="KW-1185">Reference proteome</keyword>
<evidence type="ECO:0000313" key="7">
    <source>
        <dbReference type="EMBL" id="WVO20558.1"/>
    </source>
</evidence>
<feature type="compositionally biased region" description="Polar residues" evidence="5">
    <location>
        <begin position="363"/>
        <end position="385"/>
    </location>
</feature>
<feature type="domain" description="Velvet" evidence="6">
    <location>
        <begin position="143"/>
        <end position="524"/>
    </location>
</feature>
<reference evidence="7 8" key="1">
    <citation type="submission" date="2024-01" db="EMBL/GenBank/DDBJ databases">
        <title>Comparative genomics of Cryptococcus and Kwoniella reveals pathogenesis evolution and contrasting modes of karyotype evolution via chromosome fusion or intercentromeric recombination.</title>
        <authorList>
            <person name="Coelho M.A."/>
            <person name="David-Palma M."/>
            <person name="Shea T."/>
            <person name="Bowers K."/>
            <person name="McGinley-Smith S."/>
            <person name="Mohammad A.W."/>
            <person name="Gnirke A."/>
            <person name="Yurkov A.M."/>
            <person name="Nowrousian M."/>
            <person name="Sun S."/>
            <person name="Cuomo C.A."/>
            <person name="Heitman J."/>
        </authorList>
    </citation>
    <scope>NUCLEOTIDE SEQUENCE [LARGE SCALE GENOMIC DNA]</scope>
    <source>
        <strain evidence="7 8">7685027</strain>
    </source>
</reference>
<accession>A0ABZ2APW1</accession>
<keyword evidence="4" id="KW-0539">Nucleus</keyword>
<dbReference type="Pfam" id="PF11754">
    <property type="entry name" value="Velvet"/>
    <property type="match status" value="1"/>
</dbReference>
<feature type="region of interest" description="Disordered" evidence="5">
    <location>
        <begin position="532"/>
        <end position="552"/>
    </location>
</feature>
<dbReference type="Proteomes" id="UP001432216">
    <property type="component" value="Chromosome 3"/>
</dbReference>
<dbReference type="PANTHER" id="PTHR33572">
    <property type="entry name" value="SPORE DEVELOPMENT REGULATOR VOSA"/>
    <property type="match status" value="1"/>
</dbReference>
<evidence type="ECO:0000256" key="2">
    <source>
        <dbReference type="ARBA" id="ARBA00023015"/>
    </source>
</evidence>
<feature type="compositionally biased region" description="Polar residues" evidence="5">
    <location>
        <begin position="419"/>
        <end position="431"/>
    </location>
</feature>
<proteinExistence type="predicted"/>
<organism evidence="7 8">
    <name type="scientific">Cryptococcus decagattii</name>
    <dbReference type="NCBI Taxonomy" id="1859122"/>
    <lineage>
        <taxon>Eukaryota</taxon>
        <taxon>Fungi</taxon>
        <taxon>Dikarya</taxon>
        <taxon>Basidiomycota</taxon>
        <taxon>Agaricomycotina</taxon>
        <taxon>Tremellomycetes</taxon>
        <taxon>Tremellales</taxon>
        <taxon>Cryptococcaceae</taxon>
        <taxon>Cryptococcus</taxon>
        <taxon>Cryptococcus gattii species complex</taxon>
    </lineage>
</organism>